<protein>
    <submittedName>
        <fullName evidence="1">Uncharacterized protein</fullName>
    </submittedName>
</protein>
<dbReference type="Proteomes" id="UP001597199">
    <property type="component" value="Unassembled WGS sequence"/>
</dbReference>
<evidence type="ECO:0000313" key="2">
    <source>
        <dbReference type="Proteomes" id="UP001597199"/>
    </source>
</evidence>
<gene>
    <name evidence="1" type="ORF">ACFQ41_08770</name>
</gene>
<dbReference type="RefSeq" id="WP_204119215.1">
    <property type="nucleotide sequence ID" value="NZ_BOLV01000012.1"/>
</dbReference>
<accession>A0ABW4BI80</accession>
<reference evidence="2" key="1">
    <citation type="journal article" date="2019" name="Int. J. Syst. Evol. Microbiol.">
        <title>The Global Catalogue of Microorganisms (GCM) 10K type strain sequencing project: providing services to taxonomists for standard genome sequencing and annotation.</title>
        <authorList>
            <consortium name="The Broad Institute Genomics Platform"/>
            <consortium name="The Broad Institute Genome Sequencing Center for Infectious Disease"/>
            <person name="Wu L."/>
            <person name="Ma J."/>
        </authorList>
    </citation>
    <scope>NUCLEOTIDE SEQUENCE [LARGE SCALE GENOMIC DNA]</scope>
    <source>
        <strain evidence="2">CCM 9110</strain>
    </source>
</reference>
<evidence type="ECO:0000313" key="1">
    <source>
        <dbReference type="EMBL" id="MFD1399402.1"/>
    </source>
</evidence>
<sequence length="314" mass="34560">MKDEAITALGTDAAINLRTLKHLYHQALAGQTRLVQIPQQTQLEPLIMQLSAVAPLHELAIIAPSGSFHAFSALVTLAKTVSPQGTLVSLTTGNTVRLCNQYLNESATHGASLHALTARLALYECYQPLKLHLLTARYAQVSINLVATSALFSTRVAASSDLNLLAVNPIGDDSLTPWHQIVQTDRHPVYITAAGASTTPVAEPVVLTVSERQTLWQTQGPTRVRQGVKIGRIRYTVFEYQAIELVIYDAIQEPFTVHTFRHRDAAMIEKRAQKLGHLDALYRTPVSNDHTFTTSTALHKFAHRLFQAARHGQP</sequence>
<dbReference type="EMBL" id="JBHTOA010000032">
    <property type="protein sequence ID" value="MFD1399402.1"/>
    <property type="molecule type" value="Genomic_DNA"/>
</dbReference>
<keyword evidence="2" id="KW-1185">Reference proteome</keyword>
<name>A0ABW4BI80_9LACO</name>
<comment type="caution">
    <text evidence="1">The sequence shown here is derived from an EMBL/GenBank/DDBJ whole genome shotgun (WGS) entry which is preliminary data.</text>
</comment>
<organism evidence="1 2">
    <name type="scientific">Lacticaseibacillus suilingensis</name>
    <dbReference type="NCBI Taxonomy" id="2799577"/>
    <lineage>
        <taxon>Bacteria</taxon>
        <taxon>Bacillati</taxon>
        <taxon>Bacillota</taxon>
        <taxon>Bacilli</taxon>
        <taxon>Lactobacillales</taxon>
        <taxon>Lactobacillaceae</taxon>
        <taxon>Lacticaseibacillus</taxon>
    </lineage>
</organism>
<proteinExistence type="predicted"/>